<name>A0A8H6AIF1_9HELO</name>
<feature type="compositionally biased region" description="Basic and acidic residues" evidence="5">
    <location>
        <begin position="150"/>
        <end position="166"/>
    </location>
</feature>
<feature type="binding site" evidence="4">
    <location>
        <begin position="131"/>
        <end position="133"/>
    </location>
    <ligand>
        <name>substrate</name>
    </ligand>
</feature>
<evidence type="ECO:0000256" key="1">
    <source>
        <dbReference type="ARBA" id="ARBA00022490"/>
    </source>
</evidence>
<comment type="pathway">
    <text evidence="4">Cofactor biosynthesis; molybdopterin biosynthesis.</text>
</comment>
<dbReference type="FunFam" id="3.90.1170.40:FF:000003">
    <property type="entry name" value="Molybdopterin converting factor subunit 2"/>
    <property type="match status" value="1"/>
</dbReference>
<dbReference type="InterPro" id="IPR003448">
    <property type="entry name" value="Mopterin_biosynth_MoaE"/>
</dbReference>
<evidence type="ECO:0000256" key="3">
    <source>
        <dbReference type="ARBA" id="ARBA00023150"/>
    </source>
</evidence>
<keyword evidence="2 4" id="KW-0808">Transferase</keyword>
<dbReference type="Pfam" id="PF02391">
    <property type="entry name" value="MoaE"/>
    <property type="match status" value="1"/>
</dbReference>
<evidence type="ECO:0000256" key="2">
    <source>
        <dbReference type="ARBA" id="ARBA00022679"/>
    </source>
</evidence>
<comment type="catalytic activity">
    <reaction evidence="4">
        <text>2 [molybdopterin-synthase sulfur-carrier protein]-C-terminal-Gly-aminoethanethioate + cyclic pyranopterin phosphate + H2O = molybdopterin + 2 [molybdopterin-synthase sulfur-carrier protein]-C-terminal Gly-Gly + 2 H(+)</text>
        <dbReference type="Rhea" id="RHEA:26333"/>
        <dbReference type="Rhea" id="RHEA-COMP:12202"/>
        <dbReference type="Rhea" id="RHEA-COMP:19907"/>
        <dbReference type="ChEBI" id="CHEBI:15377"/>
        <dbReference type="ChEBI" id="CHEBI:15378"/>
        <dbReference type="ChEBI" id="CHEBI:58698"/>
        <dbReference type="ChEBI" id="CHEBI:59648"/>
        <dbReference type="ChEBI" id="CHEBI:90778"/>
        <dbReference type="ChEBI" id="CHEBI:232372"/>
        <dbReference type="EC" id="2.8.1.12"/>
    </reaction>
</comment>
<feature type="binding site" evidence="4">
    <location>
        <position position="124"/>
    </location>
    <ligand>
        <name>substrate</name>
    </ligand>
</feature>
<comment type="subcellular location">
    <subcellularLocation>
        <location evidence="4">Cytoplasm</location>
    </subcellularLocation>
</comment>
<dbReference type="EC" id="2.8.1.12" evidence="4"/>
<comment type="function">
    <text evidence="4">Catalytic subunit of the molybdopterin synthase complex, a complex that catalyzes the conversion of precursor Z into molybdopterin. Acts by mediating the incorporation of 2 sulfur atoms from thiocarboxylated MOCS2A into precursor Z to generate a dithiolene group.</text>
</comment>
<dbReference type="Proteomes" id="UP000531561">
    <property type="component" value="Unassembled WGS sequence"/>
</dbReference>
<comment type="similarity">
    <text evidence="4">Belongs to the MoaE family. MOCS2B subfamily.</text>
</comment>
<dbReference type="GO" id="GO:0006777">
    <property type="term" value="P:Mo-molybdopterin cofactor biosynthetic process"/>
    <property type="evidence" value="ECO:0007669"/>
    <property type="project" value="UniProtKB-UniRule"/>
</dbReference>
<evidence type="ECO:0000313" key="6">
    <source>
        <dbReference type="EMBL" id="KAF5867845.1"/>
    </source>
</evidence>
<dbReference type="CDD" id="cd00756">
    <property type="entry name" value="MoaE"/>
    <property type="match status" value="1"/>
</dbReference>
<evidence type="ECO:0000256" key="4">
    <source>
        <dbReference type="HAMAP-Rule" id="MF_03052"/>
    </source>
</evidence>
<dbReference type="UniPathway" id="UPA00344"/>
<dbReference type="OrthoDB" id="5531344at2759"/>
<dbReference type="SUPFAM" id="SSF54690">
    <property type="entry name" value="Molybdopterin synthase subunit MoaE"/>
    <property type="match status" value="1"/>
</dbReference>
<comment type="subunit">
    <text evidence="4">Heterotetramer; composed of 2 small (MOCS2A) and 2 large (MOCS2B) subunits.</text>
</comment>
<accession>A0A8H6AIF1</accession>
<dbReference type="HAMAP" id="MF_03052">
    <property type="entry name" value="MOC2B"/>
    <property type="match status" value="1"/>
</dbReference>
<keyword evidence="1 4" id="KW-0963">Cytoplasm</keyword>
<feature type="region of interest" description="Disordered" evidence="5">
    <location>
        <begin position="150"/>
        <end position="184"/>
    </location>
</feature>
<evidence type="ECO:0000256" key="5">
    <source>
        <dbReference type="SAM" id="MobiDB-lite"/>
    </source>
</evidence>
<protein>
    <recommendedName>
        <fullName evidence="4">Molybdopterin synthase catalytic subunit</fullName>
        <ecNumber evidence="4">2.8.1.12</ecNumber>
    </recommendedName>
    <alternativeName>
        <fullName evidence="4">Common component for nitrate reductase and xanthine dehydrogenase protein H</fullName>
    </alternativeName>
    <alternativeName>
        <fullName evidence="4">Molybdenum cofactor synthesis protein 2 large subunit</fullName>
    </alternativeName>
    <alternativeName>
        <fullName evidence="4">Molybdenum cofactor synthesis protein 2B</fullName>
        <shortName evidence="4">MOCS2B</shortName>
    </alternativeName>
</protein>
<dbReference type="GO" id="GO:1990140">
    <property type="term" value="C:molybdopterin synthase complex"/>
    <property type="evidence" value="ECO:0007669"/>
    <property type="project" value="UniProtKB-UniRule"/>
</dbReference>
<dbReference type="GO" id="GO:0030366">
    <property type="term" value="F:molybdopterin synthase activity"/>
    <property type="evidence" value="ECO:0007669"/>
    <property type="project" value="UniProtKB-UniRule"/>
</dbReference>
<dbReference type="EMBL" id="JABFCT010000026">
    <property type="protein sequence ID" value="KAF5867845.1"/>
    <property type="molecule type" value="Genomic_DNA"/>
</dbReference>
<keyword evidence="3 4" id="KW-0501">Molybdenum cofactor biosynthesis</keyword>
<reference evidence="6 7" key="1">
    <citation type="journal article" date="2020" name="Phytopathology">
        <title>A high-quality genome resource of Botrytis fragariae, a new and rapidly spreading fungal pathogen causing strawberry gray mold in the U.S.A.</title>
        <authorList>
            <person name="Wu Y."/>
            <person name="Saski C.A."/>
            <person name="Schnabel G."/>
            <person name="Xiao S."/>
            <person name="Hu M."/>
        </authorList>
    </citation>
    <scope>NUCLEOTIDE SEQUENCE [LARGE SCALE GENOMIC DNA]</scope>
    <source>
        <strain evidence="6 7">BVB16</strain>
    </source>
</reference>
<dbReference type="Gene3D" id="3.90.1170.40">
    <property type="entry name" value="Molybdopterin biosynthesis MoaE subunit"/>
    <property type="match status" value="1"/>
</dbReference>
<organism evidence="6 7">
    <name type="scientific">Botrytis fragariae</name>
    <dbReference type="NCBI Taxonomy" id="1964551"/>
    <lineage>
        <taxon>Eukaryota</taxon>
        <taxon>Fungi</taxon>
        <taxon>Dikarya</taxon>
        <taxon>Ascomycota</taxon>
        <taxon>Pezizomycotina</taxon>
        <taxon>Leotiomycetes</taxon>
        <taxon>Helotiales</taxon>
        <taxon>Sclerotiniaceae</taxon>
        <taxon>Botrytis</taxon>
    </lineage>
</organism>
<dbReference type="InterPro" id="IPR028888">
    <property type="entry name" value="MOCS2B_euk"/>
</dbReference>
<gene>
    <name evidence="4" type="primary">cnxH</name>
    <name evidence="6" type="ORF">Bfra_007040</name>
</gene>
<feature type="binding site" evidence="4">
    <location>
        <begin position="108"/>
        <end position="109"/>
    </location>
    <ligand>
        <name>substrate</name>
    </ligand>
</feature>
<comment type="caution">
    <text evidence="6">The sequence shown here is derived from an EMBL/GenBank/DDBJ whole genome shotgun (WGS) entry which is preliminary data.</text>
</comment>
<proteinExistence type="inferred from homology"/>
<keyword evidence="7" id="KW-1185">Reference proteome</keyword>
<sequence>MAKEICEDNCYVALTHEYLDAKVMMDKVRSPKAGAIVLFAGTTRDNFGGKPVKELQYTSYEPRALQTMLSICKAIVQKHSLTSIAMIHRLGVVPIGEESILITVSSPHRQAAWRAGEEALEECKERVEVWKKEEFGGEEGGIWRANRDGAVGERMDEEKEKKKPEMGPHGPILRPNRPGERGHGPVSQAHYIDMIFAKLLSIDPFIFKQSPYNMSASRRLRPNVVECLMLLVVTVSVEGDVKNAGMTRADATDANITAIIMVMRILAVVFDVDYLFQEVDL</sequence>
<dbReference type="InterPro" id="IPR036563">
    <property type="entry name" value="MoaE_sf"/>
</dbReference>
<evidence type="ECO:0000313" key="7">
    <source>
        <dbReference type="Proteomes" id="UP000531561"/>
    </source>
</evidence>
<dbReference type="PANTHER" id="PTHR23404">
    <property type="entry name" value="MOLYBDOPTERIN SYNTHASE RELATED"/>
    <property type="match status" value="1"/>
</dbReference>
<dbReference type="AlphaFoldDB" id="A0A8H6AIF1"/>